<evidence type="ECO:0000313" key="8">
    <source>
        <dbReference type="EnsemblMetazoa" id="XP_028513620.1"/>
    </source>
</evidence>
<keyword evidence="2" id="KW-1003">Cell membrane</keyword>
<evidence type="ECO:0000256" key="2">
    <source>
        <dbReference type="ARBA" id="ARBA00022475"/>
    </source>
</evidence>
<dbReference type="AlphaFoldDB" id="A0A913YE67"/>
<feature type="transmembrane region" description="Helical" evidence="7">
    <location>
        <begin position="12"/>
        <end position="37"/>
    </location>
</feature>
<keyword evidence="3 7" id="KW-0812">Transmembrane</keyword>
<dbReference type="RefSeq" id="XP_028513620.1">
    <property type="nucleotide sequence ID" value="XM_028657819.1"/>
</dbReference>
<keyword evidence="9" id="KW-1185">Reference proteome</keyword>
<feature type="transmembrane region" description="Helical" evidence="7">
    <location>
        <begin position="77"/>
        <end position="97"/>
    </location>
</feature>
<dbReference type="Proteomes" id="UP000887567">
    <property type="component" value="Unplaced"/>
</dbReference>
<feature type="transmembrane region" description="Helical" evidence="7">
    <location>
        <begin position="134"/>
        <end position="154"/>
    </location>
</feature>
<reference evidence="8" key="1">
    <citation type="submission" date="2022-11" db="UniProtKB">
        <authorList>
            <consortium name="EnsemblMetazoa"/>
        </authorList>
    </citation>
    <scope>IDENTIFICATION</scope>
</reference>
<dbReference type="GO" id="GO:0015175">
    <property type="term" value="F:neutral L-amino acid transmembrane transporter activity"/>
    <property type="evidence" value="ECO:0007669"/>
    <property type="project" value="TreeGrafter"/>
</dbReference>
<dbReference type="SUPFAM" id="SSF103473">
    <property type="entry name" value="MFS general substrate transporter"/>
    <property type="match status" value="1"/>
</dbReference>
<feature type="transmembrane region" description="Helical" evidence="7">
    <location>
        <begin position="104"/>
        <end position="122"/>
    </location>
</feature>
<dbReference type="GeneID" id="110234942"/>
<protein>
    <submittedName>
        <fullName evidence="8">Uncharacterized protein</fullName>
    </submittedName>
</protein>
<organism evidence="8 9">
    <name type="scientific">Exaiptasia diaphana</name>
    <name type="common">Tropical sea anemone</name>
    <name type="synonym">Aiptasia pulchella</name>
    <dbReference type="NCBI Taxonomy" id="2652724"/>
    <lineage>
        <taxon>Eukaryota</taxon>
        <taxon>Metazoa</taxon>
        <taxon>Cnidaria</taxon>
        <taxon>Anthozoa</taxon>
        <taxon>Hexacorallia</taxon>
        <taxon>Actiniaria</taxon>
        <taxon>Aiptasiidae</taxon>
        <taxon>Exaiptasia</taxon>
    </lineage>
</organism>
<feature type="transmembrane region" description="Helical" evidence="7">
    <location>
        <begin position="166"/>
        <end position="185"/>
    </location>
</feature>
<dbReference type="InterPro" id="IPR036259">
    <property type="entry name" value="MFS_trans_sf"/>
</dbReference>
<evidence type="ECO:0000256" key="4">
    <source>
        <dbReference type="ARBA" id="ARBA00022989"/>
    </source>
</evidence>
<evidence type="ECO:0000313" key="9">
    <source>
        <dbReference type="Proteomes" id="UP000887567"/>
    </source>
</evidence>
<dbReference type="OMA" id="CKINRRN"/>
<keyword evidence="6" id="KW-0325">Glycoprotein</keyword>
<evidence type="ECO:0000256" key="1">
    <source>
        <dbReference type="ARBA" id="ARBA00004651"/>
    </source>
</evidence>
<evidence type="ECO:0000256" key="3">
    <source>
        <dbReference type="ARBA" id="ARBA00022692"/>
    </source>
</evidence>
<evidence type="ECO:0000256" key="5">
    <source>
        <dbReference type="ARBA" id="ARBA00023136"/>
    </source>
</evidence>
<proteinExistence type="predicted"/>
<sequence>MEQSLSKLRTVILFLVSLVEMTLFSAPLLGWPSLIIILKEEQIASHLCPRLSIQNGSQSINYQHFSLCAEQEKSLNLSHNIAVMVMAVYVFLAGWAIDRYGAKPVKIFSSAMFSLSAALFMFTTSKTPETLTPALVATVIANVGLMLSIVKSAVLYGKWKSTANSIFLCALTSSAVTFLIFKVTYVL</sequence>
<dbReference type="Gene3D" id="1.20.1250.20">
    <property type="entry name" value="MFS general substrate transporter like domains"/>
    <property type="match status" value="1"/>
</dbReference>
<comment type="subcellular location">
    <subcellularLocation>
        <location evidence="1">Cell membrane</location>
        <topology evidence="1">Multi-pass membrane protein</topology>
    </subcellularLocation>
</comment>
<dbReference type="OrthoDB" id="5984863at2759"/>
<dbReference type="GO" id="GO:0005886">
    <property type="term" value="C:plasma membrane"/>
    <property type="evidence" value="ECO:0007669"/>
    <property type="project" value="UniProtKB-SubCell"/>
</dbReference>
<accession>A0A913YE67</accession>
<dbReference type="GO" id="GO:0015179">
    <property type="term" value="F:L-amino acid transmembrane transporter activity"/>
    <property type="evidence" value="ECO:0007669"/>
    <property type="project" value="TreeGrafter"/>
</dbReference>
<evidence type="ECO:0000256" key="7">
    <source>
        <dbReference type="SAM" id="Phobius"/>
    </source>
</evidence>
<name>A0A913YE67_EXADI</name>
<dbReference type="PANTHER" id="PTHR20766:SF3">
    <property type="entry name" value="LARGE NEUTRAL AMINO ACIDS TRANSPORTER SMALL SUBUNIT 4-LIKE ISOFORM X1"/>
    <property type="match status" value="1"/>
</dbReference>
<keyword evidence="4 7" id="KW-1133">Transmembrane helix</keyword>
<dbReference type="EnsemblMetazoa" id="XM_028657819.1">
    <property type="protein sequence ID" value="XP_028513620.1"/>
    <property type="gene ID" value="LOC110234942"/>
</dbReference>
<evidence type="ECO:0000256" key="6">
    <source>
        <dbReference type="ARBA" id="ARBA00023180"/>
    </source>
</evidence>
<dbReference type="KEGG" id="epa:110234942"/>
<dbReference type="PANTHER" id="PTHR20766">
    <property type="entry name" value="LARGE NEUTRAL AMINO ACIDS TRANSPORTER SMALL SUBUNIT 4-LIKE ISOFORM X1"/>
    <property type="match status" value="1"/>
</dbReference>
<keyword evidence="5 7" id="KW-0472">Membrane</keyword>